<accession>A0A367LP12</accession>
<evidence type="ECO:0000256" key="2">
    <source>
        <dbReference type="ARBA" id="ARBA00022692"/>
    </source>
</evidence>
<feature type="compositionally biased region" description="Low complexity" evidence="5">
    <location>
        <begin position="59"/>
        <end position="68"/>
    </location>
</feature>
<feature type="region of interest" description="Disordered" evidence="5">
    <location>
        <begin position="1"/>
        <end position="73"/>
    </location>
</feature>
<dbReference type="STRING" id="1330021.A0A367LP12"/>
<evidence type="ECO:0000256" key="4">
    <source>
        <dbReference type="ARBA" id="ARBA00023136"/>
    </source>
</evidence>
<dbReference type="PANTHER" id="PTHR12883">
    <property type="entry name" value="ADIPOCYTE-SPECIFIC PROTEIN 4-RELATED"/>
    <property type="match status" value="1"/>
</dbReference>
<evidence type="ECO:0000256" key="5">
    <source>
        <dbReference type="SAM" id="MobiDB-lite"/>
    </source>
</evidence>
<evidence type="ECO:0000256" key="3">
    <source>
        <dbReference type="ARBA" id="ARBA00022989"/>
    </source>
</evidence>
<keyword evidence="4" id="KW-0472">Membrane</keyword>
<reference evidence="6 7" key="1">
    <citation type="journal article" date="2015" name="BMC Genomics">
        <title>Insights from the genome of Ophiocordyceps polyrhachis-furcata to pathogenicity and host specificity in insect fungi.</title>
        <authorList>
            <person name="Wichadakul D."/>
            <person name="Kobmoo N."/>
            <person name="Ingsriswang S."/>
            <person name="Tangphatsornruang S."/>
            <person name="Chantasingh D."/>
            <person name="Luangsa-ard J.J."/>
            <person name="Eurwilaichitr L."/>
        </authorList>
    </citation>
    <scope>NUCLEOTIDE SEQUENCE [LARGE SCALE GENOMIC DNA]</scope>
    <source>
        <strain evidence="6 7">BCC 54312</strain>
    </source>
</reference>
<keyword evidence="7" id="KW-1185">Reference proteome</keyword>
<name>A0A367LP12_9HYPO</name>
<dbReference type="OrthoDB" id="10039147at2759"/>
<dbReference type="PANTHER" id="PTHR12883:SF0">
    <property type="entry name" value="PAT COMPLEX SUBUNIT CCDC47"/>
    <property type="match status" value="1"/>
</dbReference>
<sequence length="449" mass="49811">MAQRLLKGIFGGGGGGDGDGGQPQAPEAAKQRDADFADFAAEPEPAPEAAPSPIPPRGAATLTAAASSPTGQPWTKWYRIQDRHSISEFKAEGVILSVVGLIILLHLLGARVNRAKARAWIRANAPVLRSEFALVGFGDVPTMDHENFDADSLLREKSLFEFATYATGRQNAAFLDVKLTLAKRFNPIMSTVEAVASVVSDLFAPPTDVMEAVLYPFDGKEELTVPMLAGEEARAAGKDGRSTYEGFVWAIVHKERMQKVREDRYDVTLTSTRDNAKLPGWLTVMTESPEITEALLTKEVMEAVVAAGDWFEYLIISDQPTEKPKTLEETTARKRLFLRYRLPGSDDYSALGPLLGCFARLPDLLVRSAQFRPEVVRKVKATREAMAAQLRKAQEEERAEERLADKEKSRKAKRDAELKGLDAKAQKKYLEKEREKEMRRSQKKMTMRG</sequence>
<gene>
    <name evidence="6" type="ORF">L249_2203</name>
</gene>
<feature type="compositionally biased region" description="Basic and acidic residues" evidence="5">
    <location>
        <begin position="393"/>
        <end position="440"/>
    </location>
</feature>
<dbReference type="GO" id="GO:0016020">
    <property type="term" value="C:membrane"/>
    <property type="evidence" value="ECO:0007669"/>
    <property type="project" value="UniProtKB-SubCell"/>
</dbReference>
<feature type="compositionally biased region" description="Gly residues" evidence="5">
    <location>
        <begin position="9"/>
        <end position="21"/>
    </location>
</feature>
<keyword evidence="3" id="KW-1133">Transmembrane helix</keyword>
<dbReference type="AlphaFoldDB" id="A0A367LP12"/>
<dbReference type="EMBL" id="LKCN02000001">
    <property type="protein sequence ID" value="RCI16176.1"/>
    <property type="molecule type" value="Genomic_DNA"/>
</dbReference>
<evidence type="ECO:0000313" key="7">
    <source>
        <dbReference type="Proteomes" id="UP000253664"/>
    </source>
</evidence>
<protein>
    <recommendedName>
        <fullName evidence="8">DUF1682 domain-containing protein</fullName>
    </recommendedName>
</protein>
<organism evidence="6 7">
    <name type="scientific">Ophiocordyceps polyrhachis-furcata BCC 54312</name>
    <dbReference type="NCBI Taxonomy" id="1330021"/>
    <lineage>
        <taxon>Eukaryota</taxon>
        <taxon>Fungi</taxon>
        <taxon>Dikarya</taxon>
        <taxon>Ascomycota</taxon>
        <taxon>Pezizomycotina</taxon>
        <taxon>Sordariomycetes</taxon>
        <taxon>Hypocreomycetidae</taxon>
        <taxon>Hypocreales</taxon>
        <taxon>Ophiocordycipitaceae</taxon>
        <taxon>Ophiocordyceps</taxon>
    </lineage>
</organism>
<feature type="region of interest" description="Disordered" evidence="5">
    <location>
        <begin position="393"/>
        <end position="449"/>
    </location>
</feature>
<evidence type="ECO:0000256" key="1">
    <source>
        <dbReference type="ARBA" id="ARBA00004167"/>
    </source>
</evidence>
<evidence type="ECO:0000313" key="6">
    <source>
        <dbReference type="EMBL" id="RCI16176.1"/>
    </source>
</evidence>
<dbReference type="InterPro" id="IPR012879">
    <property type="entry name" value="CCDC47"/>
</dbReference>
<proteinExistence type="predicted"/>
<dbReference type="Proteomes" id="UP000253664">
    <property type="component" value="Unassembled WGS sequence"/>
</dbReference>
<dbReference type="GO" id="GO:0005783">
    <property type="term" value="C:endoplasmic reticulum"/>
    <property type="evidence" value="ECO:0007669"/>
    <property type="project" value="InterPro"/>
</dbReference>
<keyword evidence="2" id="KW-0812">Transmembrane</keyword>
<comment type="subcellular location">
    <subcellularLocation>
        <location evidence="1">Membrane</location>
        <topology evidence="1">Single-pass membrane protein</topology>
    </subcellularLocation>
</comment>
<evidence type="ECO:0008006" key="8">
    <source>
        <dbReference type="Google" id="ProtNLM"/>
    </source>
</evidence>
<dbReference type="GO" id="GO:0032469">
    <property type="term" value="P:endoplasmic reticulum calcium ion homeostasis"/>
    <property type="evidence" value="ECO:0007669"/>
    <property type="project" value="InterPro"/>
</dbReference>
<comment type="caution">
    <text evidence="6">The sequence shown here is derived from an EMBL/GenBank/DDBJ whole genome shotgun (WGS) entry which is preliminary data.</text>
</comment>
<dbReference type="Pfam" id="PF07946">
    <property type="entry name" value="CCDC47"/>
    <property type="match status" value="1"/>
</dbReference>
<dbReference type="GO" id="GO:0005509">
    <property type="term" value="F:calcium ion binding"/>
    <property type="evidence" value="ECO:0007669"/>
    <property type="project" value="InterPro"/>
</dbReference>
<feature type="compositionally biased region" description="Pro residues" evidence="5">
    <location>
        <begin position="44"/>
        <end position="56"/>
    </location>
</feature>